<sequence>MRIQPLILLLSMCTSGLTIAQSVELRVTGVIQPSGCETQVIQPTLSASSLSTPYTFQCQPGNNAVLRQAYTPDGAKIDMTATRGKPGETHGQLTLHRMPATGTHNAYLEVYYY</sequence>
<name>A0ABX0RP04_9GAMM</name>
<evidence type="ECO:0000313" key="3">
    <source>
        <dbReference type="Proteomes" id="UP001515780"/>
    </source>
</evidence>
<evidence type="ECO:0008006" key="4">
    <source>
        <dbReference type="Google" id="ProtNLM"/>
    </source>
</evidence>
<keyword evidence="3" id="KW-1185">Reference proteome</keyword>
<gene>
    <name evidence="2" type="ORF">F3J37_11780</name>
</gene>
<feature type="chain" id="PRO_5047386245" description="Spore coat protein U domain-containing protein" evidence="1">
    <location>
        <begin position="21"/>
        <end position="113"/>
    </location>
</feature>
<dbReference type="RefSeq" id="WP_166933546.1">
    <property type="nucleotide sequence ID" value="NZ_VWXC01000007.1"/>
</dbReference>
<organism evidence="2 3">
    <name type="scientific">Candidatus Pantoea communis</name>
    <dbReference type="NCBI Taxonomy" id="2608354"/>
    <lineage>
        <taxon>Bacteria</taxon>
        <taxon>Pseudomonadati</taxon>
        <taxon>Pseudomonadota</taxon>
        <taxon>Gammaproteobacteria</taxon>
        <taxon>Enterobacterales</taxon>
        <taxon>Erwiniaceae</taxon>
        <taxon>Pantoea</taxon>
    </lineage>
</organism>
<protein>
    <recommendedName>
        <fullName evidence="4">Spore coat protein U domain-containing protein</fullName>
    </recommendedName>
</protein>
<accession>A0ABX0RP04</accession>
<proteinExistence type="predicted"/>
<dbReference type="Proteomes" id="UP001515780">
    <property type="component" value="Unassembled WGS sequence"/>
</dbReference>
<evidence type="ECO:0000256" key="1">
    <source>
        <dbReference type="SAM" id="SignalP"/>
    </source>
</evidence>
<reference evidence="2 3" key="1">
    <citation type="journal article" date="2019" name="bioRxiv">
        <title>Bacteria contribute to plant secondary compound degradation in a generalist herbivore system.</title>
        <authorList>
            <person name="Francoeur C.B."/>
            <person name="Khadempour L."/>
            <person name="Moreira-Soto R.D."/>
            <person name="Gotting K."/>
            <person name="Book A.J."/>
            <person name="Pinto-Tomas A.A."/>
            <person name="Keefover-Ring K."/>
            <person name="Currie C.R."/>
        </authorList>
    </citation>
    <scope>NUCLEOTIDE SEQUENCE [LARGE SCALE GENOMIC DNA]</scope>
    <source>
        <strain evidence="2">Al-1710</strain>
    </source>
</reference>
<keyword evidence="1" id="KW-0732">Signal</keyword>
<evidence type="ECO:0000313" key="2">
    <source>
        <dbReference type="EMBL" id="NIG19350.1"/>
    </source>
</evidence>
<comment type="caution">
    <text evidence="2">The sequence shown here is derived from an EMBL/GenBank/DDBJ whole genome shotgun (WGS) entry which is preliminary data.</text>
</comment>
<feature type="signal peptide" evidence="1">
    <location>
        <begin position="1"/>
        <end position="20"/>
    </location>
</feature>
<dbReference type="EMBL" id="VWXC01000007">
    <property type="protein sequence ID" value="NIG19350.1"/>
    <property type="molecule type" value="Genomic_DNA"/>
</dbReference>